<sequence length="98" mass="11739">MEESRVPTATWVRLQMPGTWISGSRALKLTTDSERRERSFPRRPRREKTTTNGRARRGEPQKKTRRGHRDYRDPQRACRVARIPREEHFPQCPWRDVA</sequence>
<proteinExistence type="predicted"/>
<gene>
    <name evidence="2" type="ORF">NDU88_003879</name>
</gene>
<evidence type="ECO:0000313" key="2">
    <source>
        <dbReference type="EMBL" id="KAJ1216275.1"/>
    </source>
</evidence>
<evidence type="ECO:0000256" key="1">
    <source>
        <dbReference type="SAM" id="MobiDB-lite"/>
    </source>
</evidence>
<reference evidence="2" key="1">
    <citation type="journal article" date="2022" name="bioRxiv">
        <title>Sequencing and chromosome-scale assembly of the giantPleurodeles waltlgenome.</title>
        <authorList>
            <person name="Brown T."/>
            <person name="Elewa A."/>
            <person name="Iarovenko S."/>
            <person name="Subramanian E."/>
            <person name="Araus A.J."/>
            <person name="Petzold A."/>
            <person name="Susuki M."/>
            <person name="Suzuki K.-i.T."/>
            <person name="Hayashi T."/>
            <person name="Toyoda A."/>
            <person name="Oliveira C."/>
            <person name="Osipova E."/>
            <person name="Leigh N.D."/>
            <person name="Simon A."/>
            <person name="Yun M.H."/>
        </authorList>
    </citation>
    <scope>NUCLEOTIDE SEQUENCE</scope>
    <source>
        <strain evidence="2">20211129_DDA</strain>
        <tissue evidence="2">Liver</tissue>
    </source>
</reference>
<protein>
    <submittedName>
        <fullName evidence="2">Uncharacterized protein</fullName>
    </submittedName>
</protein>
<dbReference type="EMBL" id="JANPWB010000001">
    <property type="protein sequence ID" value="KAJ1216275.1"/>
    <property type="molecule type" value="Genomic_DNA"/>
</dbReference>
<accession>A0AAV7WQN9</accession>
<organism evidence="2 3">
    <name type="scientific">Pleurodeles waltl</name>
    <name type="common">Iberian ribbed newt</name>
    <dbReference type="NCBI Taxonomy" id="8319"/>
    <lineage>
        <taxon>Eukaryota</taxon>
        <taxon>Metazoa</taxon>
        <taxon>Chordata</taxon>
        <taxon>Craniata</taxon>
        <taxon>Vertebrata</taxon>
        <taxon>Euteleostomi</taxon>
        <taxon>Amphibia</taxon>
        <taxon>Batrachia</taxon>
        <taxon>Caudata</taxon>
        <taxon>Salamandroidea</taxon>
        <taxon>Salamandridae</taxon>
        <taxon>Pleurodelinae</taxon>
        <taxon>Pleurodeles</taxon>
    </lineage>
</organism>
<dbReference type="AlphaFoldDB" id="A0AAV7WQN9"/>
<keyword evidence="3" id="KW-1185">Reference proteome</keyword>
<dbReference type="Proteomes" id="UP001066276">
    <property type="component" value="Chromosome 1_1"/>
</dbReference>
<feature type="region of interest" description="Disordered" evidence="1">
    <location>
        <begin position="25"/>
        <end position="98"/>
    </location>
</feature>
<name>A0AAV7WQN9_PLEWA</name>
<evidence type="ECO:0000313" key="3">
    <source>
        <dbReference type="Proteomes" id="UP001066276"/>
    </source>
</evidence>
<feature type="compositionally biased region" description="Basic and acidic residues" evidence="1">
    <location>
        <begin position="31"/>
        <end position="40"/>
    </location>
</feature>
<comment type="caution">
    <text evidence="2">The sequence shown here is derived from an EMBL/GenBank/DDBJ whole genome shotgun (WGS) entry which is preliminary data.</text>
</comment>